<name>A0AAD8AY56_BIOPF</name>
<proteinExistence type="predicted"/>
<dbReference type="Gene3D" id="3.40.50.620">
    <property type="entry name" value="HUPs"/>
    <property type="match status" value="1"/>
</dbReference>
<feature type="domain" description="UspA" evidence="2">
    <location>
        <begin position="48"/>
        <end position="215"/>
    </location>
</feature>
<evidence type="ECO:0000313" key="3">
    <source>
        <dbReference type="EMBL" id="KAK0044576.1"/>
    </source>
</evidence>
<organism evidence="3 4">
    <name type="scientific">Biomphalaria pfeifferi</name>
    <name type="common">Bloodfluke planorb</name>
    <name type="synonym">Freshwater snail</name>
    <dbReference type="NCBI Taxonomy" id="112525"/>
    <lineage>
        <taxon>Eukaryota</taxon>
        <taxon>Metazoa</taxon>
        <taxon>Spiralia</taxon>
        <taxon>Lophotrochozoa</taxon>
        <taxon>Mollusca</taxon>
        <taxon>Gastropoda</taxon>
        <taxon>Heterobranchia</taxon>
        <taxon>Euthyneura</taxon>
        <taxon>Panpulmonata</taxon>
        <taxon>Hygrophila</taxon>
        <taxon>Lymnaeoidea</taxon>
        <taxon>Planorbidae</taxon>
        <taxon>Biomphalaria</taxon>
    </lineage>
</organism>
<dbReference type="Proteomes" id="UP001233172">
    <property type="component" value="Unassembled WGS sequence"/>
</dbReference>
<evidence type="ECO:0000256" key="1">
    <source>
        <dbReference type="SAM" id="MobiDB-lite"/>
    </source>
</evidence>
<dbReference type="PANTHER" id="PTHR31964">
    <property type="entry name" value="ADENINE NUCLEOTIDE ALPHA HYDROLASES-LIKE SUPERFAMILY PROTEIN"/>
    <property type="match status" value="1"/>
</dbReference>
<dbReference type="PRINTS" id="PR01438">
    <property type="entry name" value="UNVRSLSTRESS"/>
</dbReference>
<feature type="region of interest" description="Disordered" evidence="1">
    <location>
        <begin position="1"/>
        <end position="21"/>
    </location>
</feature>
<dbReference type="InterPro" id="IPR014729">
    <property type="entry name" value="Rossmann-like_a/b/a_fold"/>
</dbReference>
<dbReference type="SUPFAM" id="SSF52402">
    <property type="entry name" value="Adenine nucleotide alpha hydrolases-like"/>
    <property type="match status" value="1"/>
</dbReference>
<gene>
    <name evidence="3" type="ORF">Bpfe_025978</name>
</gene>
<evidence type="ECO:0000259" key="2">
    <source>
        <dbReference type="Pfam" id="PF00582"/>
    </source>
</evidence>
<dbReference type="CDD" id="cd23659">
    <property type="entry name" value="USP_At3g01520-like"/>
    <property type="match status" value="1"/>
</dbReference>
<comment type="caution">
    <text evidence="3">The sequence shown here is derived from an EMBL/GenBank/DDBJ whole genome shotgun (WGS) entry which is preliminary data.</text>
</comment>
<feature type="compositionally biased region" description="Polar residues" evidence="1">
    <location>
        <begin position="1"/>
        <end position="17"/>
    </location>
</feature>
<dbReference type="InterPro" id="IPR006016">
    <property type="entry name" value="UspA"/>
</dbReference>
<dbReference type="Pfam" id="PF00582">
    <property type="entry name" value="Usp"/>
    <property type="match status" value="1"/>
</dbReference>
<protein>
    <submittedName>
        <fullName evidence="3">Universal stress protein isoform X2</fullName>
    </submittedName>
</protein>
<dbReference type="AlphaFoldDB" id="A0AAD8AY56"/>
<sequence>MSLTTIQSSDTNNSLQKQPRHFSHVVKSSLRRATIDSSTHIAVKPCTVLMPLDASSISSYCIHYYIEYIHKPENTVHVCFVANDFLRKKKSSTKEDVNSKIRKRSLGSFLKKKFQTVDLGPSPGVLAEMEQKDRAQCQMINAKVKDLFTTNGVKFEFHRLTGEDPWSIILNFRDEIEASLIVIGSRGQGALRRSIFGSVSDKVLKNSKVPVLVVKENLPHSSYVVVRGIPESLIN</sequence>
<accession>A0AAD8AY56</accession>
<dbReference type="InterPro" id="IPR006015">
    <property type="entry name" value="Universal_stress_UspA"/>
</dbReference>
<keyword evidence="4" id="KW-1185">Reference proteome</keyword>
<evidence type="ECO:0000313" key="4">
    <source>
        <dbReference type="Proteomes" id="UP001233172"/>
    </source>
</evidence>
<reference evidence="3" key="1">
    <citation type="journal article" date="2023" name="PLoS Negl. Trop. Dis.">
        <title>A genome sequence for Biomphalaria pfeifferi, the major vector snail for the human-infecting parasite Schistosoma mansoni.</title>
        <authorList>
            <person name="Bu L."/>
            <person name="Lu L."/>
            <person name="Laidemitt M.R."/>
            <person name="Zhang S.M."/>
            <person name="Mutuku M."/>
            <person name="Mkoji G."/>
            <person name="Steinauer M."/>
            <person name="Loker E.S."/>
        </authorList>
    </citation>
    <scope>NUCLEOTIDE SEQUENCE</scope>
    <source>
        <strain evidence="3">KasaAsao</strain>
    </source>
</reference>
<reference evidence="3" key="2">
    <citation type="submission" date="2023-04" db="EMBL/GenBank/DDBJ databases">
        <authorList>
            <person name="Bu L."/>
            <person name="Lu L."/>
            <person name="Laidemitt M.R."/>
            <person name="Zhang S.M."/>
            <person name="Mutuku M."/>
            <person name="Mkoji G."/>
            <person name="Steinauer M."/>
            <person name="Loker E.S."/>
        </authorList>
    </citation>
    <scope>NUCLEOTIDE SEQUENCE</scope>
    <source>
        <strain evidence="3">KasaAsao</strain>
        <tissue evidence="3">Whole Snail</tissue>
    </source>
</reference>
<dbReference type="PANTHER" id="PTHR31964:SF113">
    <property type="entry name" value="USPA DOMAIN-CONTAINING PROTEIN"/>
    <property type="match status" value="1"/>
</dbReference>
<dbReference type="EMBL" id="JASAOG010000195">
    <property type="protein sequence ID" value="KAK0044576.1"/>
    <property type="molecule type" value="Genomic_DNA"/>
</dbReference>